<reference evidence="1" key="2">
    <citation type="journal article" date="2012" name="PLoS ONE">
        <title>A Deeply Branching Thermophilic Bacterium with an Ancient Acetyl-CoA Pathway Dominates a Subsurface Ecosystem.</title>
        <authorList>
            <person name="Takami H."/>
            <person name="Noguchi H."/>
            <person name="Takaki Y."/>
            <person name="Uchiyama I."/>
            <person name="Toyoda A."/>
            <person name="Nishi S."/>
            <person name="Chee G.-J."/>
            <person name="Arai W."/>
            <person name="Nunoura T."/>
            <person name="Itoh T."/>
            <person name="Hattori M."/>
            <person name="Takai K."/>
        </authorList>
    </citation>
    <scope>NUCLEOTIDE SEQUENCE</scope>
</reference>
<proteinExistence type="predicted"/>
<organism evidence="1">
    <name type="scientific">uncultured Bacteroidota bacterium</name>
    <dbReference type="NCBI Taxonomy" id="152509"/>
    <lineage>
        <taxon>Bacteria</taxon>
        <taxon>Pseudomonadati</taxon>
        <taxon>Bacteroidota</taxon>
        <taxon>environmental samples</taxon>
    </lineage>
</organism>
<evidence type="ECO:0000313" key="1">
    <source>
        <dbReference type="EMBL" id="BAL55116.1"/>
    </source>
</evidence>
<dbReference type="AlphaFoldDB" id="H5SG30"/>
<name>H5SG30_9BACT</name>
<dbReference type="EMBL" id="AP011709">
    <property type="protein sequence ID" value="BAL55116.1"/>
    <property type="molecule type" value="Genomic_DNA"/>
</dbReference>
<reference evidence="1" key="1">
    <citation type="journal article" date="2005" name="Environ. Microbiol.">
        <title>Genetic and functional properties of uncultivated thermophilic crenarchaeotes from a subsurface gold mine as revealed by analysis of genome fragments.</title>
        <authorList>
            <person name="Nunoura T."/>
            <person name="Hirayama H."/>
            <person name="Takami H."/>
            <person name="Oida H."/>
            <person name="Nishi S."/>
            <person name="Shimamura S."/>
            <person name="Suzuki Y."/>
            <person name="Inagaki F."/>
            <person name="Takai K."/>
            <person name="Nealson K.H."/>
            <person name="Horikoshi K."/>
        </authorList>
    </citation>
    <scope>NUCLEOTIDE SEQUENCE</scope>
</reference>
<gene>
    <name evidence="1" type="ORF">HGMM_F23B02C55</name>
</gene>
<protein>
    <submittedName>
        <fullName evidence="1">Uncharacterized protein</fullName>
    </submittedName>
</protein>
<sequence length="60" mass="6514">MALSGKISHHVNSNAKQAAQIYLHDICPYEMATWFLRTDQRAGNDRNGGAQRAGCIALAA</sequence>
<accession>H5SG30</accession>